<dbReference type="EMBL" id="CABN01000145">
    <property type="protein sequence ID" value="CBI00506.1"/>
    <property type="molecule type" value="Genomic_DNA"/>
</dbReference>
<dbReference type="Gene3D" id="1.10.760.10">
    <property type="entry name" value="Cytochrome c-like domain"/>
    <property type="match status" value="5"/>
</dbReference>
<keyword evidence="4" id="KW-0249">Electron transport</keyword>
<dbReference type="PROSITE" id="PS51007">
    <property type="entry name" value="CYTC"/>
    <property type="match status" value="5"/>
</dbReference>
<evidence type="ECO:0000256" key="5">
    <source>
        <dbReference type="ARBA" id="ARBA00023004"/>
    </source>
</evidence>
<dbReference type="PANTHER" id="PTHR37823:SF1">
    <property type="entry name" value="CYTOCHROME C-553-LIKE"/>
    <property type="match status" value="1"/>
</dbReference>
<evidence type="ECO:0000313" key="8">
    <source>
        <dbReference type="EMBL" id="CBI00506.1"/>
    </source>
</evidence>
<evidence type="ECO:0000256" key="3">
    <source>
        <dbReference type="ARBA" id="ARBA00022723"/>
    </source>
</evidence>
<evidence type="ECO:0000256" key="6">
    <source>
        <dbReference type="SAM" id="Phobius"/>
    </source>
</evidence>
<sequence>MSSKRIRQVILKIPYAIAVVAAVFVAFIYWQIRTNYVWLHQITGYGERTHTYAWKQPILPAQFAQASCGACHRDELAQAPRLNHGRKLIAQYNCVGCHRLQDISRPAMLGPDLSSVGTKVSREWIYKWLKEPRTITDSDGNVLVDGVATRPKMPKFSLSDVEIRALSAYLSVQKTKQIKSYAVNSRVVALVAKNGDAADQGEIRFNQMFCVTCHALSVDRGGETSLIGGDIGPELTKVGSKVNPEWLMAWLRDPKGYLAHTRMPQFQWSDKDLYVVTQYIMKRLNDPDLLKDVPVMGAPTEAEIDLGRTLFVSKGCAECHVISGVIAREQYGPDLSYLGMAPLPYEVKSGIAKNIDLPVHFTHGVNDKIDVMVSRIPRFMIANIESKITNPASVTPNTHMPAFSMSQKDVEDVTTALLSMVGPLPNRSMGESVVVPQVAAGFQPDGPFRDMYDRYKCIDCHSFKGYGGTLAPDLSYEGSRAQREWLIQFLIKPQTLRPTLTVRMPEFNMSQQDATVIADYLLQSLRSANVKSVAPLASSTAQDRAALGKSLFADKYKCQSCHTIGSSGGYVGPSLNNAGNWLTPGWIEAWLRDPQALVPGTIEPRHSFTEDEIQNLTAYLSSLKQEPDASANTAGGQQ</sequence>
<dbReference type="AlphaFoldDB" id="E6PZZ7"/>
<organism evidence="8">
    <name type="scientific">mine drainage metagenome</name>
    <dbReference type="NCBI Taxonomy" id="410659"/>
    <lineage>
        <taxon>unclassified sequences</taxon>
        <taxon>metagenomes</taxon>
        <taxon>ecological metagenomes</taxon>
    </lineage>
</organism>
<evidence type="ECO:0000256" key="2">
    <source>
        <dbReference type="ARBA" id="ARBA00022617"/>
    </source>
</evidence>
<comment type="caution">
    <text evidence="8">The sequence shown here is derived from an EMBL/GenBank/DDBJ whole genome shotgun (WGS) entry which is preliminary data.</text>
</comment>
<dbReference type="GO" id="GO:0046872">
    <property type="term" value="F:metal ion binding"/>
    <property type="evidence" value="ECO:0007669"/>
    <property type="project" value="UniProtKB-KW"/>
</dbReference>
<gene>
    <name evidence="8" type="ORF">CARN3_0044</name>
</gene>
<keyword evidence="6" id="KW-1133">Transmembrane helix</keyword>
<dbReference type="GO" id="GO:0020037">
    <property type="term" value="F:heme binding"/>
    <property type="evidence" value="ECO:0007669"/>
    <property type="project" value="InterPro"/>
</dbReference>
<feature type="domain" description="Cytochrome c" evidence="7">
    <location>
        <begin position="425"/>
        <end position="525"/>
    </location>
</feature>
<keyword evidence="6" id="KW-0812">Transmembrane</keyword>
<dbReference type="PANTHER" id="PTHR37823">
    <property type="entry name" value="CYTOCHROME C-553-LIKE"/>
    <property type="match status" value="1"/>
</dbReference>
<keyword evidence="6" id="KW-0472">Membrane</keyword>
<dbReference type="GO" id="GO:0009055">
    <property type="term" value="F:electron transfer activity"/>
    <property type="evidence" value="ECO:0007669"/>
    <property type="project" value="InterPro"/>
</dbReference>
<evidence type="ECO:0000256" key="1">
    <source>
        <dbReference type="ARBA" id="ARBA00022448"/>
    </source>
</evidence>
<feature type="domain" description="Cytochrome c" evidence="7">
    <location>
        <begin position="543"/>
        <end position="624"/>
    </location>
</feature>
<feature type="domain" description="Cytochrome c" evidence="7">
    <location>
        <begin position="302"/>
        <end position="421"/>
    </location>
</feature>
<dbReference type="SUPFAM" id="SSF46626">
    <property type="entry name" value="Cytochrome c"/>
    <property type="match status" value="5"/>
</dbReference>
<dbReference type="InterPro" id="IPR036909">
    <property type="entry name" value="Cyt_c-like_dom_sf"/>
</dbReference>
<feature type="transmembrane region" description="Helical" evidence="6">
    <location>
        <begin position="12"/>
        <end position="32"/>
    </location>
</feature>
<dbReference type="InterPro" id="IPR009056">
    <property type="entry name" value="Cyt_c-like_dom"/>
</dbReference>
<keyword evidence="2" id="KW-0349">Heme</keyword>
<reference evidence="8" key="1">
    <citation type="submission" date="2009-10" db="EMBL/GenBank/DDBJ databases">
        <title>Diversity of trophic interactions inside an arsenic-rich microbial ecosystem.</title>
        <authorList>
            <person name="Bertin P.N."/>
            <person name="Heinrich-Salmeron A."/>
            <person name="Pelletier E."/>
            <person name="Goulhen-Chollet F."/>
            <person name="Arsene-Ploetze F."/>
            <person name="Gallien S."/>
            <person name="Calteau A."/>
            <person name="Vallenet D."/>
            <person name="Casiot C."/>
            <person name="Chane-Woon-Ming B."/>
            <person name="Giloteaux L."/>
            <person name="Barakat M."/>
            <person name="Bonnefoy V."/>
            <person name="Bruneel O."/>
            <person name="Chandler M."/>
            <person name="Cleiss J."/>
            <person name="Duran R."/>
            <person name="Elbaz-Poulichet F."/>
            <person name="Fonknechten N."/>
            <person name="Lauga B."/>
            <person name="Mornico D."/>
            <person name="Ortet P."/>
            <person name="Schaeffer C."/>
            <person name="Siguier P."/>
            <person name="Alexander Thil Smith A."/>
            <person name="Van Dorsselaer A."/>
            <person name="Weissenbach J."/>
            <person name="Medigue C."/>
            <person name="Le Paslier D."/>
        </authorList>
    </citation>
    <scope>NUCLEOTIDE SEQUENCE</scope>
</reference>
<feature type="domain" description="Cytochrome c" evidence="7">
    <location>
        <begin position="196"/>
        <end position="284"/>
    </location>
</feature>
<protein>
    <recommendedName>
        <fullName evidence="7">Cytochrome c domain-containing protein</fullName>
    </recommendedName>
</protein>
<keyword evidence="5" id="KW-0408">Iron</keyword>
<dbReference type="Pfam" id="PF00034">
    <property type="entry name" value="Cytochrom_C"/>
    <property type="match status" value="2"/>
</dbReference>
<dbReference type="InterPro" id="IPR051811">
    <property type="entry name" value="Cytochrome_c550/c551-like"/>
</dbReference>
<name>E6PZZ7_9ZZZZ</name>
<evidence type="ECO:0000259" key="7">
    <source>
        <dbReference type="PROSITE" id="PS51007"/>
    </source>
</evidence>
<dbReference type="Pfam" id="PF13442">
    <property type="entry name" value="Cytochrome_CBB3"/>
    <property type="match status" value="1"/>
</dbReference>
<accession>E6PZZ7</accession>
<proteinExistence type="predicted"/>
<evidence type="ECO:0000256" key="4">
    <source>
        <dbReference type="ARBA" id="ARBA00022982"/>
    </source>
</evidence>
<feature type="domain" description="Cytochrome c" evidence="7">
    <location>
        <begin position="80"/>
        <end position="174"/>
    </location>
</feature>
<keyword evidence="3" id="KW-0479">Metal-binding</keyword>
<keyword evidence="1" id="KW-0813">Transport</keyword>